<organism evidence="3 4">
    <name type="scientific">Deinococcus gobiensis (strain DSM 21396 / JCM 16679 / CGMCC 1.7299 / I-0)</name>
    <dbReference type="NCBI Taxonomy" id="745776"/>
    <lineage>
        <taxon>Bacteria</taxon>
        <taxon>Thermotogati</taxon>
        <taxon>Deinococcota</taxon>
        <taxon>Deinococci</taxon>
        <taxon>Deinococcales</taxon>
        <taxon>Deinococcaceae</taxon>
        <taxon>Deinococcus</taxon>
    </lineage>
</organism>
<dbReference type="PATRIC" id="fig|745776.4.peg.2849"/>
<gene>
    <name evidence="3" type="ordered locus">DGo_CA2773</name>
</gene>
<dbReference type="KEGG" id="dgo:DGo_CA2773"/>
<accession>H8GUL7</accession>
<keyword evidence="4" id="KW-1185">Reference proteome</keyword>
<evidence type="ECO:0000259" key="2">
    <source>
        <dbReference type="Pfam" id="PF07282"/>
    </source>
</evidence>
<dbReference type="HOGENOM" id="CLU_625172_0_0_0"/>
<name>H8GUL7_DEIGI</name>
<evidence type="ECO:0000256" key="1">
    <source>
        <dbReference type="ARBA" id="ARBA00023125"/>
    </source>
</evidence>
<feature type="domain" description="Cas12f1-like TNB" evidence="2">
    <location>
        <begin position="381"/>
        <end position="435"/>
    </location>
</feature>
<dbReference type="Proteomes" id="UP000007575">
    <property type="component" value="Chromosome"/>
</dbReference>
<dbReference type="AlphaFoldDB" id="H8GUL7"/>
<sequence>MGKLIPSPTPLRPTTDQAAHLTRLITEARSLHIWLRRYLRLRGAGIPLGLPEALRRVDAGAALPDVDDFQKMQMPNDALAELRGLTFAERPARWQHVPQSVALGIVAANTNRLKRHRSGESARYMFPLLRLDDVPLDAAVQPLDLHHVLLAGLPTPIVTDLWALPADLSTALMIEADDRARAVHARTAAVHERVRSGCPDALLELYPHAELLALQRDRTPTLTRDRERPHRADHVWLTEVTESSGEVVPALRWSIRVPDRHLPAASIDDTIGADVGLRNLVTLADRSQVWHVPRRAQVRSLPSTDPRSAAALLVDAQARRMILEAARPELEAALVRTLSYRRANIEALSYQGMRDHGRVPWAPGAMHLSGAAVWGTWVELLAPVTGTQVRRVNPAGTSTTCPHCGLLCVRPAPYDIVECPTHGAMDADEAGARMIRLV</sequence>
<keyword evidence="1" id="KW-0238">DNA-binding</keyword>
<dbReference type="OrthoDB" id="65749at2"/>
<evidence type="ECO:0000313" key="4">
    <source>
        <dbReference type="Proteomes" id="UP000007575"/>
    </source>
</evidence>
<dbReference type="EMBL" id="CP002191">
    <property type="protein sequence ID" value="AFD26700.1"/>
    <property type="molecule type" value="Genomic_DNA"/>
</dbReference>
<evidence type="ECO:0000313" key="3">
    <source>
        <dbReference type="EMBL" id="AFD26700.1"/>
    </source>
</evidence>
<dbReference type="Pfam" id="PF07282">
    <property type="entry name" value="Cas12f1-like_TNB"/>
    <property type="match status" value="1"/>
</dbReference>
<reference evidence="3 4" key="1">
    <citation type="journal article" date="2012" name="PLoS ONE">
        <title>Genome sequence and transcriptome analysis of the radioresistant bacterium Deinococcus gobiensis: insights into the extreme environmental adaptations.</title>
        <authorList>
            <person name="Yuan M."/>
            <person name="Chen M."/>
            <person name="Zhang W."/>
            <person name="Lu W."/>
            <person name="Wang J."/>
            <person name="Yang M."/>
            <person name="Zhao P."/>
            <person name="Tang R."/>
            <person name="Li X."/>
            <person name="Hao Y."/>
            <person name="Zhou Z."/>
            <person name="Zhan Y."/>
            <person name="Yu H."/>
            <person name="Teng C."/>
            <person name="Yan Y."/>
            <person name="Ping S."/>
            <person name="Wang Y."/>
            <person name="Lin M."/>
        </authorList>
    </citation>
    <scope>NUCLEOTIDE SEQUENCE [LARGE SCALE GENOMIC DNA]</scope>
    <source>
        <strain evidence="3 4">I-0</strain>
    </source>
</reference>
<dbReference type="GO" id="GO:0003677">
    <property type="term" value="F:DNA binding"/>
    <property type="evidence" value="ECO:0007669"/>
    <property type="project" value="UniProtKB-KW"/>
</dbReference>
<dbReference type="InterPro" id="IPR010095">
    <property type="entry name" value="Cas12f1-like_TNB"/>
</dbReference>
<proteinExistence type="predicted"/>
<protein>
    <recommendedName>
        <fullName evidence="2">Cas12f1-like TNB domain-containing protein</fullName>
    </recommendedName>
</protein>